<dbReference type="PANTHER" id="PTHR30614:SF0">
    <property type="entry name" value="L-CYSTINE TRANSPORT SYSTEM PERMEASE PROTEIN TCYL"/>
    <property type="match status" value="1"/>
</dbReference>
<dbReference type="Pfam" id="PF00528">
    <property type="entry name" value="BPD_transp_1"/>
    <property type="match status" value="1"/>
</dbReference>
<sequence length="229" mass="25647">MKGWNWEGFFEYLTNYYLLEGALITLGLTVFAMTAGLFIGFFVAMMRMSRYKILSAPANFYIWIFRGTPLLVQLIIIYTGLPQIGIKFTVIQSTLLGLALCEAAYLAEIIRAGISAVPSGQVNAARAIGMRESQVMRYVVAPQALRIIIPPLGNSVNSVLKTTSIASIISMEELLRRTQVLIQEKFLVLELFTVAALYYLAMTTAWELIQRRIEKRFGKAYGPMSVDAH</sequence>
<evidence type="ECO:0000256" key="3">
    <source>
        <dbReference type="ARBA" id="ARBA00022448"/>
    </source>
</evidence>
<evidence type="ECO:0000256" key="12">
    <source>
        <dbReference type="RuleBase" id="RU363032"/>
    </source>
</evidence>
<dbReference type="EMBL" id="JACVVX010000003">
    <property type="protein sequence ID" value="MBD0415445.1"/>
    <property type="molecule type" value="Genomic_DNA"/>
</dbReference>
<keyword evidence="15" id="KW-1185">Reference proteome</keyword>
<dbReference type="InterPro" id="IPR010065">
    <property type="entry name" value="AA_ABC_transptr_permease_3TM"/>
</dbReference>
<dbReference type="GO" id="GO:0043190">
    <property type="term" value="C:ATP-binding cassette (ABC) transporter complex"/>
    <property type="evidence" value="ECO:0007669"/>
    <property type="project" value="InterPro"/>
</dbReference>
<feature type="transmembrane region" description="Helical" evidence="12">
    <location>
        <begin position="84"/>
        <end position="107"/>
    </location>
</feature>
<reference evidence="14" key="1">
    <citation type="submission" date="2020-09" db="EMBL/GenBank/DDBJ databases">
        <title>Genome seq and assembly of Tianweitania sp.</title>
        <authorList>
            <person name="Chhetri G."/>
        </authorList>
    </citation>
    <scope>NUCLEOTIDE SEQUENCE</scope>
    <source>
        <strain evidence="14">Rool2</strain>
    </source>
</reference>
<keyword evidence="4" id="KW-1003">Cell membrane</keyword>
<dbReference type="GO" id="GO:0022857">
    <property type="term" value="F:transmembrane transporter activity"/>
    <property type="evidence" value="ECO:0007669"/>
    <property type="project" value="InterPro"/>
</dbReference>
<dbReference type="InterPro" id="IPR043429">
    <property type="entry name" value="ArtM/GltK/GlnP/TcyL/YhdX-like"/>
</dbReference>
<dbReference type="SUPFAM" id="SSF161098">
    <property type="entry name" value="MetI-like"/>
    <property type="match status" value="1"/>
</dbReference>
<dbReference type="AlphaFoldDB" id="A0A8J6Q3B7"/>
<dbReference type="PANTHER" id="PTHR30614">
    <property type="entry name" value="MEMBRANE COMPONENT OF AMINO ACID ABC TRANSPORTER"/>
    <property type="match status" value="1"/>
</dbReference>
<evidence type="ECO:0000256" key="2">
    <source>
        <dbReference type="ARBA" id="ARBA00010072"/>
    </source>
</evidence>
<evidence type="ECO:0000313" key="15">
    <source>
        <dbReference type="Proteomes" id="UP000643405"/>
    </source>
</evidence>
<evidence type="ECO:0000256" key="4">
    <source>
        <dbReference type="ARBA" id="ARBA00022475"/>
    </source>
</evidence>
<accession>A0A8J6Q3B7</accession>
<comment type="similarity">
    <text evidence="2">Belongs to the binding-protein-dependent transport system permease family. HisMQ subfamily.</text>
</comment>
<evidence type="ECO:0000256" key="11">
    <source>
        <dbReference type="ARBA" id="ARBA00073645"/>
    </source>
</evidence>
<keyword evidence="3 12" id="KW-0813">Transport</keyword>
<evidence type="ECO:0000256" key="5">
    <source>
        <dbReference type="ARBA" id="ARBA00022692"/>
    </source>
</evidence>
<evidence type="ECO:0000256" key="7">
    <source>
        <dbReference type="ARBA" id="ARBA00022989"/>
    </source>
</evidence>
<evidence type="ECO:0000256" key="6">
    <source>
        <dbReference type="ARBA" id="ARBA00022970"/>
    </source>
</evidence>
<comment type="subunit">
    <text evidence="10">The complex is composed of two ATP-binding proteins (GltL), two transmembrane proteins (GltJ and GltK) and a solute-binding protein (GltI).</text>
</comment>
<keyword evidence="8 12" id="KW-0472">Membrane</keyword>
<evidence type="ECO:0000256" key="1">
    <source>
        <dbReference type="ARBA" id="ARBA00004429"/>
    </source>
</evidence>
<proteinExistence type="inferred from homology"/>
<dbReference type="Gene3D" id="1.10.3720.10">
    <property type="entry name" value="MetI-like"/>
    <property type="match status" value="1"/>
</dbReference>
<dbReference type="Proteomes" id="UP000643405">
    <property type="component" value="Unassembled WGS sequence"/>
</dbReference>
<keyword evidence="7 12" id="KW-1133">Transmembrane helix</keyword>
<dbReference type="FunFam" id="1.10.3720.10:FF:000006">
    <property type="entry name" value="Glutamate/aspartate ABC transporter, permease protein GltK"/>
    <property type="match status" value="1"/>
</dbReference>
<evidence type="ECO:0000256" key="10">
    <source>
        <dbReference type="ARBA" id="ARBA00062718"/>
    </source>
</evidence>
<evidence type="ECO:0000256" key="8">
    <source>
        <dbReference type="ARBA" id="ARBA00023136"/>
    </source>
</evidence>
<organism evidence="14 15">
    <name type="scientific">Oryzicola mucosus</name>
    <dbReference type="NCBI Taxonomy" id="2767425"/>
    <lineage>
        <taxon>Bacteria</taxon>
        <taxon>Pseudomonadati</taxon>
        <taxon>Pseudomonadota</taxon>
        <taxon>Alphaproteobacteria</taxon>
        <taxon>Hyphomicrobiales</taxon>
        <taxon>Phyllobacteriaceae</taxon>
        <taxon>Oryzicola</taxon>
    </lineage>
</organism>
<dbReference type="PROSITE" id="PS50928">
    <property type="entry name" value="ABC_TM1"/>
    <property type="match status" value="1"/>
</dbReference>
<feature type="domain" description="ABC transmembrane type-1" evidence="13">
    <location>
        <begin position="22"/>
        <end position="210"/>
    </location>
</feature>
<evidence type="ECO:0000259" key="13">
    <source>
        <dbReference type="PROSITE" id="PS50928"/>
    </source>
</evidence>
<comment type="subcellular location">
    <subcellularLocation>
        <location evidence="1">Cell inner membrane</location>
        <topology evidence="1">Multi-pass membrane protein</topology>
    </subcellularLocation>
    <subcellularLocation>
        <location evidence="12">Cell membrane</location>
        <topology evidence="12">Multi-pass membrane protein</topology>
    </subcellularLocation>
</comment>
<name>A0A8J6Q3B7_9HYPH</name>
<dbReference type="InterPro" id="IPR000515">
    <property type="entry name" value="MetI-like"/>
</dbReference>
<dbReference type="InterPro" id="IPR035906">
    <property type="entry name" value="MetI-like_sf"/>
</dbReference>
<comment type="caution">
    <text evidence="14">The sequence shown here is derived from an EMBL/GenBank/DDBJ whole genome shotgun (WGS) entry which is preliminary data.</text>
</comment>
<comment type="function">
    <text evidence="9">Part of the ABC transporter complex GltIJKL involved in glutamate and aspartate uptake. Probably responsible for the translocation of the substrate across the membrane.</text>
</comment>
<feature type="transmembrane region" description="Helical" evidence="12">
    <location>
        <begin position="186"/>
        <end position="206"/>
    </location>
</feature>
<feature type="transmembrane region" description="Helical" evidence="12">
    <location>
        <begin position="22"/>
        <end position="46"/>
    </location>
</feature>
<gene>
    <name evidence="14" type="ORF">ICI42_12320</name>
</gene>
<evidence type="ECO:0000313" key="14">
    <source>
        <dbReference type="EMBL" id="MBD0415445.1"/>
    </source>
</evidence>
<dbReference type="RefSeq" id="WP_188164864.1">
    <property type="nucleotide sequence ID" value="NZ_JACVVX010000003.1"/>
</dbReference>
<keyword evidence="5 12" id="KW-0812">Transmembrane</keyword>
<dbReference type="GO" id="GO:0006865">
    <property type="term" value="P:amino acid transport"/>
    <property type="evidence" value="ECO:0007669"/>
    <property type="project" value="UniProtKB-KW"/>
</dbReference>
<evidence type="ECO:0000256" key="9">
    <source>
        <dbReference type="ARBA" id="ARBA00060298"/>
    </source>
</evidence>
<feature type="transmembrane region" description="Helical" evidence="12">
    <location>
        <begin position="58"/>
        <end position="78"/>
    </location>
</feature>
<keyword evidence="6" id="KW-0029">Amino-acid transport</keyword>
<dbReference type="CDD" id="cd06261">
    <property type="entry name" value="TM_PBP2"/>
    <property type="match status" value="1"/>
</dbReference>
<dbReference type="NCBIfam" id="TIGR01726">
    <property type="entry name" value="HEQRo_perm_3TM"/>
    <property type="match status" value="1"/>
</dbReference>
<protein>
    <recommendedName>
        <fullName evidence="11">Glutamate/aspartate import permease protein GltK</fullName>
    </recommendedName>
</protein>